<dbReference type="EMBL" id="WBWS01000053">
    <property type="protein sequence ID" value="KAB2756656.1"/>
    <property type="molecule type" value="Genomic_DNA"/>
</dbReference>
<evidence type="ECO:0000313" key="2">
    <source>
        <dbReference type="Proteomes" id="UP000481876"/>
    </source>
</evidence>
<protein>
    <submittedName>
        <fullName evidence="1">Uncharacterized protein</fullName>
    </submittedName>
</protein>
<organism evidence="1 2">
    <name type="scientific">Brucella anthropi</name>
    <name type="common">Ochrobactrum anthropi</name>
    <dbReference type="NCBI Taxonomy" id="529"/>
    <lineage>
        <taxon>Bacteria</taxon>
        <taxon>Pseudomonadati</taxon>
        <taxon>Pseudomonadota</taxon>
        <taxon>Alphaproteobacteria</taxon>
        <taxon>Hyphomicrobiales</taxon>
        <taxon>Brucellaceae</taxon>
        <taxon>Brucella/Ochrobactrum group</taxon>
        <taxon>Brucella</taxon>
    </lineage>
</organism>
<gene>
    <name evidence="1" type="ORF">F9L04_25470</name>
</gene>
<dbReference type="Proteomes" id="UP000481876">
    <property type="component" value="Unassembled WGS sequence"/>
</dbReference>
<name>A0A6L3YY36_BRUAN</name>
<dbReference type="RefSeq" id="WP_151664514.1">
    <property type="nucleotide sequence ID" value="NZ_WBWS01000053.1"/>
</dbReference>
<dbReference type="AlphaFoldDB" id="A0A6L3YY36"/>
<sequence>MNNPTIIHIDGGSAEYWRERKHAFRLIREAELAAQRVADAPMYLHGGYDEDGDVIAIENIGPYDDMEEAIQAIEANATAVSILVAQRRTQIDGHAIAVVIREIGTD</sequence>
<evidence type="ECO:0000313" key="1">
    <source>
        <dbReference type="EMBL" id="KAB2756656.1"/>
    </source>
</evidence>
<accession>A0A6L3YY36</accession>
<proteinExistence type="predicted"/>
<comment type="caution">
    <text evidence="1">The sequence shown here is derived from an EMBL/GenBank/DDBJ whole genome shotgun (WGS) entry which is preliminary data.</text>
</comment>
<reference evidence="1 2" key="1">
    <citation type="submission" date="2019-09" db="EMBL/GenBank/DDBJ databases">
        <title>Taxonomic organization of the family Brucellaceae based on a phylogenomic approach.</title>
        <authorList>
            <person name="Leclercq S."/>
            <person name="Cloeckaert A."/>
            <person name="Zygmunt M.S."/>
        </authorList>
    </citation>
    <scope>NUCLEOTIDE SEQUENCE [LARGE SCALE GENOMIC DNA]</scope>
    <source>
        <strain evidence="1 2">LMG 3313</strain>
    </source>
</reference>